<accession>A0A0G0WHI2</accession>
<name>A0A0G0WHI2_9BACT</name>
<gene>
    <name evidence="2" type="ORF">UU29_C0001G0015</name>
</gene>
<dbReference type="Proteomes" id="UP000034601">
    <property type="component" value="Unassembled WGS sequence"/>
</dbReference>
<evidence type="ECO:0000256" key="1">
    <source>
        <dbReference type="SAM" id="MobiDB-lite"/>
    </source>
</evidence>
<feature type="compositionally biased region" description="Basic and acidic residues" evidence="1">
    <location>
        <begin position="150"/>
        <end position="172"/>
    </location>
</feature>
<organism evidence="2 3">
    <name type="scientific">Candidatus Daviesbacteria bacterium GW2011_GWA2_40_9</name>
    <dbReference type="NCBI Taxonomy" id="1618424"/>
    <lineage>
        <taxon>Bacteria</taxon>
        <taxon>Candidatus Daviesiibacteriota</taxon>
    </lineage>
</organism>
<evidence type="ECO:0000313" key="2">
    <source>
        <dbReference type="EMBL" id="KKR83795.1"/>
    </source>
</evidence>
<proteinExistence type="predicted"/>
<protein>
    <submittedName>
        <fullName evidence="2">Uncharacterized protein</fullName>
    </submittedName>
</protein>
<dbReference type="EMBL" id="LCAB01000001">
    <property type="protein sequence ID" value="KKR83795.1"/>
    <property type="molecule type" value="Genomic_DNA"/>
</dbReference>
<comment type="caution">
    <text evidence="2">The sequence shown here is derived from an EMBL/GenBank/DDBJ whole genome shotgun (WGS) entry which is preliminary data.</text>
</comment>
<evidence type="ECO:0000313" key="3">
    <source>
        <dbReference type="Proteomes" id="UP000034601"/>
    </source>
</evidence>
<dbReference type="AlphaFoldDB" id="A0A0G0WHI2"/>
<feature type="region of interest" description="Disordered" evidence="1">
    <location>
        <begin position="150"/>
        <end position="173"/>
    </location>
</feature>
<sequence>MASLTFNQSNNKPKTPLNYSQLWGMEEGERGSVQDYIQRNPDDFFVRLQRVLEEDKKEEPQTEIPPVFVESKFSATGEMIFPKSEIQIESVEKTKAGIPQSSQESLNQILNSTSEYTIKATENVLAFTEGMVLESGGAFADLFNMVTGREKGQGKGKEKPGENKKGSEKLKPEQFNLRAQSWNQELQAAQARESQIIEAKEEARSGIIGSTEQLAKAAGLQSGYEKVKNVYTRSFIAVKNSNTGGAGVG</sequence>
<reference evidence="2 3" key="1">
    <citation type="journal article" date="2015" name="Nature">
        <title>rRNA introns, odd ribosomes, and small enigmatic genomes across a large radiation of phyla.</title>
        <authorList>
            <person name="Brown C.T."/>
            <person name="Hug L.A."/>
            <person name="Thomas B.C."/>
            <person name="Sharon I."/>
            <person name="Castelle C.J."/>
            <person name="Singh A."/>
            <person name="Wilkins M.J."/>
            <person name="Williams K.H."/>
            <person name="Banfield J.F."/>
        </authorList>
    </citation>
    <scope>NUCLEOTIDE SEQUENCE [LARGE SCALE GENOMIC DNA]</scope>
</reference>